<evidence type="ECO:0008006" key="3">
    <source>
        <dbReference type="Google" id="ProtNLM"/>
    </source>
</evidence>
<name>A0A0R1NEX5_9LACO</name>
<evidence type="ECO:0000313" key="2">
    <source>
        <dbReference type="Proteomes" id="UP000051439"/>
    </source>
</evidence>
<sequence length="186" mass="21387">MSIKKSIIILDVGGGSMDKQIVITFGNDQILSEIKAKHPDRNLLLYQALNQNDKLMLLDYSGKEPVFQSPVLYDILSHTGADKWNGFISFSAMDLNFDQQKVFDARINKLRSNGLPDGMHSIYSLNYHKDINQRVILATWNSYSDFELWKNGSHEFIPKEYRDSPSFYSHEAYYTPAKTTETKSSY</sequence>
<comment type="caution">
    <text evidence="1">The sequence shown here is derived from an EMBL/GenBank/DDBJ whole genome shotgun (WGS) entry which is preliminary data.</text>
</comment>
<reference evidence="1 2" key="1">
    <citation type="journal article" date="2015" name="Genome Announc.">
        <title>Expanding the biotechnology potential of lactobacilli through comparative genomics of 213 strains and associated genera.</title>
        <authorList>
            <person name="Sun Z."/>
            <person name="Harris H.M."/>
            <person name="McCann A."/>
            <person name="Guo C."/>
            <person name="Argimon S."/>
            <person name="Zhang W."/>
            <person name="Yang X."/>
            <person name="Jeffery I.B."/>
            <person name="Cooney J.C."/>
            <person name="Kagawa T.F."/>
            <person name="Liu W."/>
            <person name="Song Y."/>
            <person name="Salvetti E."/>
            <person name="Wrobel A."/>
            <person name="Rasinkangas P."/>
            <person name="Parkhill J."/>
            <person name="Rea M.C."/>
            <person name="O'Sullivan O."/>
            <person name="Ritari J."/>
            <person name="Douillard F.P."/>
            <person name="Paul Ross R."/>
            <person name="Yang R."/>
            <person name="Briner A.E."/>
            <person name="Felis G.E."/>
            <person name="de Vos W.M."/>
            <person name="Barrangou R."/>
            <person name="Klaenhammer T.R."/>
            <person name="Caufield P.W."/>
            <person name="Cui Y."/>
            <person name="Zhang H."/>
            <person name="O'Toole P.W."/>
        </authorList>
    </citation>
    <scope>NUCLEOTIDE SEQUENCE [LARGE SCALE GENOMIC DNA]</scope>
    <source>
        <strain evidence="1 2">DSM 19906</strain>
    </source>
</reference>
<dbReference type="PATRIC" id="fig|1423766.4.peg.2553"/>
<organism evidence="1 2">
    <name type="scientific">Lentilactobacillus kisonensis DSM 19906 = JCM 15041</name>
    <dbReference type="NCBI Taxonomy" id="1423766"/>
    <lineage>
        <taxon>Bacteria</taxon>
        <taxon>Bacillati</taxon>
        <taxon>Bacillota</taxon>
        <taxon>Bacilli</taxon>
        <taxon>Lactobacillales</taxon>
        <taxon>Lactobacillaceae</taxon>
        <taxon>Lentilactobacillus</taxon>
    </lineage>
</organism>
<accession>A0A0R1NEX5</accession>
<proteinExistence type="predicted"/>
<evidence type="ECO:0000313" key="1">
    <source>
        <dbReference type="EMBL" id="KRL18201.1"/>
    </source>
</evidence>
<dbReference type="EMBL" id="AZEB01000063">
    <property type="protein sequence ID" value="KRL18201.1"/>
    <property type="molecule type" value="Genomic_DNA"/>
</dbReference>
<protein>
    <recommendedName>
        <fullName evidence="3">Monooxygenase</fullName>
    </recommendedName>
</protein>
<dbReference type="Proteomes" id="UP000051439">
    <property type="component" value="Unassembled WGS sequence"/>
</dbReference>
<keyword evidence="2" id="KW-1185">Reference proteome</keyword>
<gene>
    <name evidence="1" type="ORF">FC98_GL002455</name>
</gene>
<dbReference type="Gene3D" id="3.30.70.100">
    <property type="match status" value="1"/>
</dbReference>
<dbReference type="AlphaFoldDB" id="A0A0R1NEX5"/>